<accession>A0A5K8A556</accession>
<reference evidence="1 2" key="1">
    <citation type="submission" date="2019-11" db="EMBL/GenBank/DDBJ databases">
        <title>Comparative genomics of hydrocarbon-degrading Desulfosarcina strains.</title>
        <authorList>
            <person name="Watanabe M."/>
            <person name="Kojima H."/>
            <person name="Fukui M."/>
        </authorList>
    </citation>
    <scope>NUCLEOTIDE SEQUENCE [LARGE SCALE GENOMIC DNA]</scope>
    <source>
        <strain evidence="2">oXyS1</strain>
    </source>
</reference>
<sequence length="75" mass="8369">MGTILTTLIVIYCIVAVFIMIEKKSHAEPASEKKGPDQDDNTWIDSYEDGHKWLNFASGLSDTPSSEIPCRPLDK</sequence>
<dbReference type="RefSeq" id="WP_155308945.1">
    <property type="nucleotide sequence ID" value="NZ_AP021879.1"/>
</dbReference>
<keyword evidence="2" id="KW-1185">Reference proteome</keyword>
<dbReference type="AlphaFoldDB" id="A0A5K8A556"/>
<organism evidence="1 2">
    <name type="scientific">Desulfosarcina ovata subsp. ovata</name>
    <dbReference type="NCBI Taxonomy" id="2752305"/>
    <lineage>
        <taxon>Bacteria</taxon>
        <taxon>Pseudomonadati</taxon>
        <taxon>Thermodesulfobacteriota</taxon>
        <taxon>Desulfobacteria</taxon>
        <taxon>Desulfobacterales</taxon>
        <taxon>Desulfosarcinaceae</taxon>
        <taxon>Desulfosarcina</taxon>
    </lineage>
</organism>
<protein>
    <submittedName>
        <fullName evidence="1">Uncharacterized protein</fullName>
    </submittedName>
</protein>
<dbReference type="Proteomes" id="UP000422108">
    <property type="component" value="Chromosome"/>
</dbReference>
<evidence type="ECO:0000313" key="1">
    <source>
        <dbReference type="EMBL" id="BBO87494.1"/>
    </source>
</evidence>
<dbReference type="EMBL" id="AP021879">
    <property type="protein sequence ID" value="BBO87494.1"/>
    <property type="molecule type" value="Genomic_DNA"/>
</dbReference>
<proteinExistence type="predicted"/>
<gene>
    <name evidence="1" type="ORF">DSCOOX_06740</name>
</gene>
<name>A0A5K8A556_9BACT</name>
<evidence type="ECO:0000313" key="2">
    <source>
        <dbReference type="Proteomes" id="UP000422108"/>
    </source>
</evidence>